<evidence type="ECO:0000313" key="2">
    <source>
        <dbReference type="Proteomes" id="UP000024329"/>
    </source>
</evidence>
<reference evidence="1 2" key="1">
    <citation type="submission" date="2014-03" db="EMBL/GenBank/DDBJ databases">
        <title>Whole genome sequence of Novosphingobium resinovorum KF1.</title>
        <authorList>
            <person name="Gan H.M."/>
            <person name="Gan H.Y."/>
            <person name="Chew T.H."/>
            <person name="Savka M.A."/>
        </authorList>
    </citation>
    <scope>NUCLEOTIDE SEQUENCE [LARGE SCALE GENOMIC DNA]</scope>
    <source>
        <strain evidence="1 2">KF1</strain>
    </source>
</reference>
<organism evidence="1 2">
    <name type="scientific">Novosphingobium resinovorum</name>
    <dbReference type="NCBI Taxonomy" id="158500"/>
    <lineage>
        <taxon>Bacteria</taxon>
        <taxon>Pseudomonadati</taxon>
        <taxon>Pseudomonadota</taxon>
        <taxon>Alphaproteobacteria</taxon>
        <taxon>Sphingomonadales</taxon>
        <taxon>Sphingomonadaceae</taxon>
        <taxon>Novosphingobium</taxon>
    </lineage>
</organism>
<dbReference type="AlphaFoldDB" id="A0A031JZQ7"/>
<protein>
    <recommendedName>
        <fullName evidence="3">Lipoprotein</fullName>
    </recommendedName>
</protein>
<evidence type="ECO:0000313" key="1">
    <source>
        <dbReference type="EMBL" id="EZP82419.1"/>
    </source>
</evidence>
<dbReference type="PROSITE" id="PS51257">
    <property type="entry name" value="PROKAR_LIPOPROTEIN"/>
    <property type="match status" value="1"/>
</dbReference>
<gene>
    <name evidence="1" type="ORF">BV97_01916</name>
</gene>
<sequence length="248" mass="27422">MRWRNLIGAIGMCGTLAACSQPADTDQFAAFYEPYRFRLSVAVETPEGPKVGSGVIEVRWSDSSFKVTGEAVPIDLPNGETLFVLLQSRGDVDWASKSVDWIPEDLRKTWVMPDSDGETAASERGKFFWQKVAAFRGTVSVPRTRKSPVAVVDNYPLIVRFRDVNDPSTVEEVSPKNFAKILGAGYGLTRITATFTDNAVSRGIRKRLSWIDDYDRRDSRLNGSTSTAIWTNDLSDNLEAGAFIAGNK</sequence>
<dbReference type="RefSeq" id="WP_155986224.1">
    <property type="nucleotide sequence ID" value="NZ_JFYZ01000008.1"/>
</dbReference>
<evidence type="ECO:0008006" key="3">
    <source>
        <dbReference type="Google" id="ProtNLM"/>
    </source>
</evidence>
<accession>A0A031JZQ7</accession>
<dbReference type="Proteomes" id="UP000024329">
    <property type="component" value="Unassembled WGS sequence"/>
</dbReference>
<proteinExistence type="predicted"/>
<dbReference type="EMBL" id="JFYZ01000008">
    <property type="protein sequence ID" value="EZP82419.1"/>
    <property type="molecule type" value="Genomic_DNA"/>
</dbReference>
<comment type="caution">
    <text evidence="1">The sequence shown here is derived from an EMBL/GenBank/DDBJ whole genome shotgun (WGS) entry which is preliminary data.</text>
</comment>
<name>A0A031JZQ7_9SPHN</name>